<feature type="compositionally biased region" description="Low complexity" evidence="8">
    <location>
        <begin position="243"/>
        <end position="253"/>
    </location>
</feature>
<dbReference type="InterPro" id="IPR052905">
    <property type="entry name" value="LD-transpeptidase_YkuD-like"/>
</dbReference>
<dbReference type="CDD" id="cd16913">
    <property type="entry name" value="YkuD_like"/>
    <property type="match status" value="1"/>
</dbReference>
<dbReference type="AlphaFoldDB" id="A0A2T5VEW1"/>
<evidence type="ECO:0000256" key="1">
    <source>
        <dbReference type="ARBA" id="ARBA00004752"/>
    </source>
</evidence>
<feature type="compositionally biased region" description="Basic and acidic residues" evidence="8">
    <location>
        <begin position="47"/>
        <end position="61"/>
    </location>
</feature>
<dbReference type="Gene3D" id="1.10.101.10">
    <property type="entry name" value="PGBD-like superfamily/PGBD"/>
    <property type="match status" value="1"/>
</dbReference>
<keyword evidence="12" id="KW-1185">Reference proteome</keyword>
<comment type="similarity">
    <text evidence="2">Belongs to the YkuD family.</text>
</comment>
<organism evidence="11 12">
    <name type="scientific">Breoghania corrubedonensis</name>
    <dbReference type="NCBI Taxonomy" id="665038"/>
    <lineage>
        <taxon>Bacteria</taxon>
        <taxon>Pseudomonadati</taxon>
        <taxon>Pseudomonadota</taxon>
        <taxon>Alphaproteobacteria</taxon>
        <taxon>Hyphomicrobiales</taxon>
        <taxon>Stappiaceae</taxon>
        <taxon>Breoghania</taxon>
    </lineage>
</organism>
<feature type="active site" description="Nucleophile" evidence="7">
    <location>
        <position position="735"/>
    </location>
</feature>
<feature type="domain" description="L,D-TPase catalytic" evidence="10">
    <location>
        <begin position="584"/>
        <end position="759"/>
    </location>
</feature>
<evidence type="ECO:0000256" key="4">
    <source>
        <dbReference type="ARBA" id="ARBA00022960"/>
    </source>
</evidence>
<feature type="compositionally biased region" description="Low complexity" evidence="8">
    <location>
        <begin position="195"/>
        <end position="234"/>
    </location>
</feature>
<dbReference type="GO" id="GO:0009252">
    <property type="term" value="P:peptidoglycan biosynthetic process"/>
    <property type="evidence" value="ECO:0007669"/>
    <property type="project" value="UniProtKB-UniPathway"/>
</dbReference>
<evidence type="ECO:0000256" key="8">
    <source>
        <dbReference type="SAM" id="MobiDB-lite"/>
    </source>
</evidence>
<evidence type="ECO:0000313" key="12">
    <source>
        <dbReference type="Proteomes" id="UP000244081"/>
    </source>
</evidence>
<feature type="active site" description="Proton donor/acceptor" evidence="7">
    <location>
        <position position="716"/>
    </location>
</feature>
<evidence type="ECO:0000256" key="2">
    <source>
        <dbReference type="ARBA" id="ARBA00005992"/>
    </source>
</evidence>
<feature type="compositionally biased region" description="Polar residues" evidence="8">
    <location>
        <begin position="179"/>
        <end position="188"/>
    </location>
</feature>
<evidence type="ECO:0000256" key="9">
    <source>
        <dbReference type="SAM" id="SignalP"/>
    </source>
</evidence>
<dbReference type="GO" id="GO:0071555">
    <property type="term" value="P:cell wall organization"/>
    <property type="evidence" value="ECO:0007669"/>
    <property type="project" value="UniProtKB-UniRule"/>
</dbReference>
<feature type="signal peptide" evidence="9">
    <location>
        <begin position="1"/>
        <end position="29"/>
    </location>
</feature>
<dbReference type="Gene3D" id="2.40.440.10">
    <property type="entry name" value="L,D-transpeptidase catalytic domain-like"/>
    <property type="match status" value="1"/>
</dbReference>
<dbReference type="InterPro" id="IPR045380">
    <property type="entry name" value="LD_TPept_scaffold_dom"/>
</dbReference>
<dbReference type="InterPro" id="IPR002477">
    <property type="entry name" value="Peptidoglycan-bd-like"/>
</dbReference>
<feature type="compositionally biased region" description="Basic and acidic residues" evidence="8">
    <location>
        <begin position="141"/>
        <end position="152"/>
    </location>
</feature>
<reference evidence="11 12" key="1">
    <citation type="submission" date="2018-04" db="EMBL/GenBank/DDBJ databases">
        <title>Genomic Encyclopedia of Archaeal and Bacterial Type Strains, Phase II (KMG-II): from individual species to whole genera.</title>
        <authorList>
            <person name="Goeker M."/>
        </authorList>
    </citation>
    <scope>NUCLEOTIDE SEQUENCE [LARGE SCALE GENOMIC DNA]</scope>
    <source>
        <strain evidence="11 12">DSM 23382</strain>
    </source>
</reference>
<comment type="caution">
    <text evidence="11">The sequence shown here is derived from an EMBL/GenBank/DDBJ whole genome shotgun (WGS) entry which is preliminary data.</text>
</comment>
<protein>
    <submittedName>
        <fullName evidence="11">Murein L,D-transpeptidase YcbB/YkuD</fullName>
    </submittedName>
</protein>
<keyword evidence="5 7" id="KW-0573">Peptidoglycan synthesis</keyword>
<dbReference type="RefSeq" id="WP_210203357.1">
    <property type="nucleotide sequence ID" value="NZ_QAYG01000001.1"/>
</dbReference>
<keyword evidence="6 7" id="KW-0961">Cell wall biogenesis/degradation</keyword>
<dbReference type="PANTHER" id="PTHR41533:SF2">
    <property type="entry name" value="BLR7131 PROTEIN"/>
    <property type="match status" value="1"/>
</dbReference>
<dbReference type="InterPro" id="IPR036366">
    <property type="entry name" value="PGBDSf"/>
</dbReference>
<dbReference type="SUPFAM" id="SSF141523">
    <property type="entry name" value="L,D-transpeptidase catalytic domain-like"/>
    <property type="match status" value="1"/>
</dbReference>
<dbReference type="GO" id="GO:0004180">
    <property type="term" value="F:carboxypeptidase activity"/>
    <property type="evidence" value="ECO:0007669"/>
    <property type="project" value="UniProtKB-ARBA"/>
</dbReference>
<evidence type="ECO:0000256" key="5">
    <source>
        <dbReference type="ARBA" id="ARBA00022984"/>
    </source>
</evidence>
<keyword evidence="3" id="KW-0808">Transferase</keyword>
<dbReference type="PANTHER" id="PTHR41533">
    <property type="entry name" value="L,D-TRANSPEPTIDASE HI_1667-RELATED"/>
    <property type="match status" value="1"/>
</dbReference>
<evidence type="ECO:0000256" key="7">
    <source>
        <dbReference type="PROSITE-ProRule" id="PRU01373"/>
    </source>
</evidence>
<dbReference type="InterPro" id="IPR005490">
    <property type="entry name" value="LD_TPept_cat_dom"/>
</dbReference>
<dbReference type="Pfam" id="PF01471">
    <property type="entry name" value="PG_binding_1"/>
    <property type="match status" value="1"/>
</dbReference>
<feature type="region of interest" description="Disordered" evidence="8">
    <location>
        <begin position="47"/>
        <end position="70"/>
    </location>
</feature>
<dbReference type="Pfam" id="PF03734">
    <property type="entry name" value="YkuD"/>
    <property type="match status" value="1"/>
</dbReference>
<sequence length="818" mass="88598">MTFRMRGHRAAFVSALLASAVVMSSQPVAAEGADRFAGARSVERMRSENPGRSYYDPRAERAPQGYRHQRRERRGGGLFGWGGWGSQSKDYDYDRYDPEPVKAHVSSPKYYTYKPDELKTVSLDALSRAVAEAALKRQQEAAEAEAARRDAQARAATTEQSPERAGDVRLTGSIAASGDSPNDQTTATDRAVPETGSGAANNTGSANATNATAADPTAADSTSADPATTTAADAQSVPAGSGADAAAPAAADDATALNDATPETAVNPADPTPFERDAEMLAGLKLRALPEVIDAVEAYYTKKPAFVWVEDGKVSDKARAAMKVLAAAGTVGLDPADYAVEMPRDTVAMGNSDVEVASNDAANDGVVNDASTALSAPGLGVRERERDLMRFEMEMSAAALTYALDAQRGRVDADRISGYHDLPRHDVDLDVTMASLAASDDVTAYLEARNPSSKEFKELVAALAMLKMQSEEAPVTIAANTLIKPGQSDPEMANVVKAIERKASEDLKTDHADTFDTYDGGQTYTPELVSLVKDYQREAGLSADGVVGPNTVRTMVGMTLDSKVEKVKLAMERLRWLPRDLGERRVFINQPAFTATYVQQGRDPLSMRVVVGKKSNQTNFFYDHIKTVEFNPYWGVPYSIIVNEMIPKLNNNPYYLDESGYEVTTVNGRQVSSASVDWRAVAAKKQSINVRQLPGHSNALGELKILFPNKHHIYMHDTPAKSLFQRANRAFSHGCVRLQDPKAMAAAVLGKDKTYVSERIAQGKNDADTVAGNIPVYVSYFTAWPDAKTGKVQYFPDVYDRDMYLSRAIEATRKARHG</sequence>
<dbReference type="InterPro" id="IPR038063">
    <property type="entry name" value="Transpep_catalytic_dom"/>
</dbReference>
<name>A0A2T5VEW1_9HYPH</name>
<dbReference type="InterPro" id="IPR036365">
    <property type="entry name" value="PGBD-like_sf"/>
</dbReference>
<feature type="chain" id="PRO_5015452412" evidence="9">
    <location>
        <begin position="30"/>
        <end position="818"/>
    </location>
</feature>
<evidence type="ECO:0000256" key="3">
    <source>
        <dbReference type="ARBA" id="ARBA00022679"/>
    </source>
</evidence>
<dbReference type="PROSITE" id="PS52029">
    <property type="entry name" value="LD_TPASE"/>
    <property type="match status" value="1"/>
</dbReference>
<accession>A0A2T5VEW1</accession>
<dbReference type="Proteomes" id="UP000244081">
    <property type="component" value="Unassembled WGS sequence"/>
</dbReference>
<dbReference type="EMBL" id="QAYG01000001">
    <property type="protein sequence ID" value="PTW62291.1"/>
    <property type="molecule type" value="Genomic_DNA"/>
</dbReference>
<dbReference type="GO" id="GO:0008360">
    <property type="term" value="P:regulation of cell shape"/>
    <property type="evidence" value="ECO:0007669"/>
    <property type="project" value="UniProtKB-UniRule"/>
</dbReference>
<dbReference type="GO" id="GO:0016740">
    <property type="term" value="F:transferase activity"/>
    <property type="evidence" value="ECO:0007669"/>
    <property type="project" value="UniProtKB-KW"/>
</dbReference>
<dbReference type="SUPFAM" id="SSF47090">
    <property type="entry name" value="PGBD-like"/>
    <property type="match status" value="1"/>
</dbReference>
<gene>
    <name evidence="11" type="ORF">C8N35_101331</name>
</gene>
<keyword evidence="4 7" id="KW-0133">Cell shape</keyword>
<keyword evidence="9" id="KW-0732">Signal</keyword>
<evidence type="ECO:0000313" key="11">
    <source>
        <dbReference type="EMBL" id="PTW62291.1"/>
    </source>
</evidence>
<feature type="region of interest" description="Disordered" evidence="8">
    <location>
        <begin position="141"/>
        <end position="253"/>
    </location>
</feature>
<comment type="pathway">
    <text evidence="1 7">Cell wall biogenesis; peptidoglycan biosynthesis.</text>
</comment>
<dbReference type="Pfam" id="PF20142">
    <property type="entry name" value="Scaffold"/>
    <property type="match status" value="1"/>
</dbReference>
<proteinExistence type="inferred from homology"/>
<evidence type="ECO:0000259" key="10">
    <source>
        <dbReference type="PROSITE" id="PS52029"/>
    </source>
</evidence>
<dbReference type="UniPathway" id="UPA00219"/>
<evidence type="ECO:0000256" key="6">
    <source>
        <dbReference type="ARBA" id="ARBA00023316"/>
    </source>
</evidence>